<feature type="domain" description="Ancillary SecYEG translocon subunit/Cell division coordinator CpoB TPR" evidence="12">
    <location>
        <begin position="23"/>
        <end position="195"/>
    </location>
</feature>
<evidence type="ECO:0000256" key="9">
    <source>
        <dbReference type="PROSITE-ProRule" id="PRU00339"/>
    </source>
</evidence>
<evidence type="ECO:0000256" key="8">
    <source>
        <dbReference type="ARBA" id="ARBA00024235"/>
    </source>
</evidence>
<dbReference type="PROSITE" id="PS50005">
    <property type="entry name" value="TPR"/>
    <property type="match status" value="1"/>
</dbReference>
<keyword evidence="9" id="KW-0802">TPR repeat</keyword>
<dbReference type="Proteomes" id="UP001595379">
    <property type="component" value="Unassembled WGS sequence"/>
</dbReference>
<sequence length="276" mass="29682">MADIFEQEVDEELRKDRYNALLRRYGPWVLGIAIVIVVVVGGWQAWESWSKSQRDAASETYVSAARLVENERWDAAEAALEQIAESGPDGYATLALMQRGAVALEQGDNDAARRYFEQAAARSPEPIVRDLATLKAALAGFESYSTDDLANRLGRIASGDNAMRHLAIELIASKALSEGDYARARQEYDSIVFALDAPDGVRVRASAALALLNRLDPPAAADDADVEGEMTLGDENDFGAADDALEITLPEASLGNADDLTPGSDDDTAGSGEDEE</sequence>
<dbReference type="Gene3D" id="1.25.40.10">
    <property type="entry name" value="Tetratricopeptide repeat domain"/>
    <property type="match status" value="1"/>
</dbReference>
<evidence type="ECO:0000313" key="13">
    <source>
        <dbReference type="EMBL" id="MFC2927312.1"/>
    </source>
</evidence>
<feature type="region of interest" description="Disordered" evidence="10">
    <location>
        <begin position="249"/>
        <end position="276"/>
    </location>
</feature>
<keyword evidence="5 11" id="KW-0472">Membrane</keyword>
<feature type="transmembrane region" description="Helical" evidence="11">
    <location>
        <begin position="25"/>
        <end position="46"/>
    </location>
</feature>
<accession>A0ABV7A167</accession>
<keyword evidence="14" id="KW-1185">Reference proteome</keyword>
<feature type="repeat" description="TPR" evidence="9">
    <location>
        <begin position="93"/>
        <end position="126"/>
    </location>
</feature>
<evidence type="ECO:0000313" key="14">
    <source>
        <dbReference type="Proteomes" id="UP001595379"/>
    </source>
</evidence>
<evidence type="ECO:0000256" key="7">
    <source>
        <dbReference type="ARBA" id="ARBA00024197"/>
    </source>
</evidence>
<comment type="caution">
    <text evidence="13">The sequence shown here is derived from an EMBL/GenBank/DDBJ whole genome shotgun (WGS) entry which is preliminary data.</text>
</comment>
<evidence type="ECO:0000256" key="4">
    <source>
        <dbReference type="ARBA" id="ARBA00022989"/>
    </source>
</evidence>
<name>A0ABV7A167_9PROT</name>
<evidence type="ECO:0000256" key="3">
    <source>
        <dbReference type="ARBA" id="ARBA00022692"/>
    </source>
</evidence>
<keyword evidence="2" id="KW-1003">Cell membrane</keyword>
<evidence type="ECO:0000256" key="5">
    <source>
        <dbReference type="ARBA" id="ARBA00023136"/>
    </source>
</evidence>
<evidence type="ECO:0000256" key="11">
    <source>
        <dbReference type="SAM" id="Phobius"/>
    </source>
</evidence>
<keyword evidence="6" id="KW-0143">Chaperone</keyword>
<dbReference type="InterPro" id="IPR018704">
    <property type="entry name" value="SecYEG/CpoB_TPR"/>
</dbReference>
<evidence type="ECO:0000256" key="6">
    <source>
        <dbReference type="ARBA" id="ARBA00023186"/>
    </source>
</evidence>
<dbReference type="InterPro" id="IPR011990">
    <property type="entry name" value="TPR-like_helical_dom_sf"/>
</dbReference>
<protein>
    <recommendedName>
        <fullName evidence="8">Ancillary SecYEG translocon subunit</fullName>
    </recommendedName>
</protein>
<dbReference type="SUPFAM" id="SSF48452">
    <property type="entry name" value="TPR-like"/>
    <property type="match status" value="1"/>
</dbReference>
<keyword evidence="4 11" id="KW-1133">Transmembrane helix</keyword>
<feature type="compositionally biased region" description="Acidic residues" evidence="10">
    <location>
        <begin position="264"/>
        <end position="276"/>
    </location>
</feature>
<comment type="similarity">
    <text evidence="7">Belongs to the YfgM family.</text>
</comment>
<comment type="subcellular location">
    <subcellularLocation>
        <location evidence="1">Cell membrane</location>
        <topology evidence="1">Single-pass type II membrane protein</topology>
    </subcellularLocation>
</comment>
<dbReference type="InterPro" id="IPR019734">
    <property type="entry name" value="TPR_rpt"/>
</dbReference>
<keyword evidence="3 11" id="KW-0812">Transmembrane</keyword>
<dbReference type="PANTHER" id="PTHR38035:SF1">
    <property type="entry name" value="ANCILLARY SECYEG TRANSLOCON SUBUNIT"/>
    <property type="match status" value="1"/>
</dbReference>
<evidence type="ECO:0000259" key="12">
    <source>
        <dbReference type="Pfam" id="PF09976"/>
    </source>
</evidence>
<gene>
    <name evidence="13" type="ORF">ACFOOR_14485</name>
</gene>
<proteinExistence type="inferred from homology"/>
<reference evidence="14" key="1">
    <citation type="journal article" date="2019" name="Int. J. Syst. Evol. Microbiol.">
        <title>The Global Catalogue of Microorganisms (GCM) 10K type strain sequencing project: providing services to taxonomists for standard genome sequencing and annotation.</title>
        <authorList>
            <consortium name="The Broad Institute Genomics Platform"/>
            <consortium name="The Broad Institute Genome Sequencing Center for Infectious Disease"/>
            <person name="Wu L."/>
            <person name="Ma J."/>
        </authorList>
    </citation>
    <scope>NUCLEOTIDE SEQUENCE [LARGE SCALE GENOMIC DNA]</scope>
    <source>
        <strain evidence="14">KCTC 52487</strain>
    </source>
</reference>
<dbReference type="Pfam" id="PF09976">
    <property type="entry name" value="TPR_21"/>
    <property type="match status" value="1"/>
</dbReference>
<evidence type="ECO:0000256" key="2">
    <source>
        <dbReference type="ARBA" id="ARBA00022475"/>
    </source>
</evidence>
<dbReference type="EMBL" id="JBHRSV010000028">
    <property type="protein sequence ID" value="MFC2927312.1"/>
    <property type="molecule type" value="Genomic_DNA"/>
</dbReference>
<dbReference type="InterPro" id="IPR026039">
    <property type="entry name" value="YfgM"/>
</dbReference>
<organism evidence="13 14">
    <name type="scientific">Hyphobacterium vulgare</name>
    <dbReference type="NCBI Taxonomy" id="1736751"/>
    <lineage>
        <taxon>Bacteria</taxon>
        <taxon>Pseudomonadati</taxon>
        <taxon>Pseudomonadota</taxon>
        <taxon>Alphaproteobacteria</taxon>
        <taxon>Maricaulales</taxon>
        <taxon>Maricaulaceae</taxon>
        <taxon>Hyphobacterium</taxon>
    </lineage>
</organism>
<evidence type="ECO:0000256" key="1">
    <source>
        <dbReference type="ARBA" id="ARBA00004401"/>
    </source>
</evidence>
<dbReference type="PANTHER" id="PTHR38035">
    <property type="entry name" value="UPF0070 PROTEIN YFGM"/>
    <property type="match status" value="1"/>
</dbReference>
<dbReference type="RefSeq" id="WP_343163298.1">
    <property type="nucleotide sequence ID" value="NZ_JBHRSV010000028.1"/>
</dbReference>
<evidence type="ECO:0000256" key="10">
    <source>
        <dbReference type="SAM" id="MobiDB-lite"/>
    </source>
</evidence>